<evidence type="ECO:0000313" key="2">
    <source>
        <dbReference type="EMBL" id="MFC3581037.1"/>
    </source>
</evidence>
<comment type="caution">
    <text evidence="2">The sequence shown here is derived from an EMBL/GenBank/DDBJ whole genome shotgun (WGS) entry which is preliminary data.</text>
</comment>
<dbReference type="Proteomes" id="UP001595713">
    <property type="component" value="Unassembled WGS sequence"/>
</dbReference>
<feature type="chain" id="PRO_5046712805" evidence="1">
    <location>
        <begin position="18"/>
        <end position="286"/>
    </location>
</feature>
<sequence length="286" mass="30294">MKNLLLAALLAPLLASALTMPLAAKEKPPVFVVAAAVKDKPVVALDPAKAYILLRTASATPLYLMRVPTAEDQATYDRVRAAAFAEAREKYAKKAASYEKAKSAAAKTPGLSVPEKPVEPTEANFEFVPFGMMASVGIGPMNRFAKAKDSSTYLHEVTPGSYRVYGQLAAPSGVAPVGSCFCMGSVRFDATAGAIVDLGVIDPPDVPDKVAGDSSQPMIGDTKPLFRPAGTGMAIDPRLANVKLIQASFQPVGKLPNYFGVTISRVPEMPGVLRYDRDRIIDLTAP</sequence>
<accession>A0ABV7SZI4</accession>
<evidence type="ECO:0000313" key="3">
    <source>
        <dbReference type="Proteomes" id="UP001595713"/>
    </source>
</evidence>
<dbReference type="EMBL" id="JBHRXP010000007">
    <property type="protein sequence ID" value="MFC3581037.1"/>
    <property type="molecule type" value="Genomic_DNA"/>
</dbReference>
<dbReference type="RefSeq" id="WP_261294406.1">
    <property type="nucleotide sequence ID" value="NZ_JANQBK010000006.1"/>
</dbReference>
<proteinExistence type="predicted"/>
<name>A0ABV7SZI4_9SPHN</name>
<keyword evidence="1" id="KW-0732">Signal</keyword>
<evidence type="ECO:0000256" key="1">
    <source>
        <dbReference type="SAM" id="SignalP"/>
    </source>
</evidence>
<feature type="signal peptide" evidence="1">
    <location>
        <begin position="1"/>
        <end position="17"/>
    </location>
</feature>
<reference evidence="3" key="1">
    <citation type="journal article" date="2019" name="Int. J. Syst. Evol. Microbiol.">
        <title>The Global Catalogue of Microorganisms (GCM) 10K type strain sequencing project: providing services to taxonomists for standard genome sequencing and annotation.</title>
        <authorList>
            <consortium name="The Broad Institute Genomics Platform"/>
            <consortium name="The Broad Institute Genome Sequencing Center for Infectious Disease"/>
            <person name="Wu L."/>
            <person name="Ma J."/>
        </authorList>
    </citation>
    <scope>NUCLEOTIDE SEQUENCE [LARGE SCALE GENOMIC DNA]</scope>
    <source>
        <strain evidence="3">KCTC 42739</strain>
    </source>
</reference>
<keyword evidence="3" id="KW-1185">Reference proteome</keyword>
<organism evidence="2 3">
    <name type="scientific">Sphingomonas hylomeconis</name>
    <dbReference type="NCBI Taxonomy" id="1395958"/>
    <lineage>
        <taxon>Bacteria</taxon>
        <taxon>Pseudomonadati</taxon>
        <taxon>Pseudomonadota</taxon>
        <taxon>Alphaproteobacteria</taxon>
        <taxon>Sphingomonadales</taxon>
        <taxon>Sphingomonadaceae</taxon>
        <taxon>Sphingomonas</taxon>
    </lineage>
</organism>
<protein>
    <submittedName>
        <fullName evidence="2">Uncharacterized protein</fullName>
    </submittedName>
</protein>
<gene>
    <name evidence="2" type="ORF">ACFONA_12770</name>
</gene>